<evidence type="ECO:0000313" key="5">
    <source>
        <dbReference type="EMBL" id="NRN68902.1"/>
    </source>
</evidence>
<dbReference type="Proteomes" id="UP000763557">
    <property type="component" value="Unassembled WGS sequence"/>
</dbReference>
<proteinExistence type="predicted"/>
<evidence type="ECO:0000259" key="4">
    <source>
        <dbReference type="Pfam" id="PF00149"/>
    </source>
</evidence>
<feature type="transmembrane region" description="Helical" evidence="3">
    <location>
        <begin position="32"/>
        <end position="57"/>
    </location>
</feature>
<dbReference type="InterPro" id="IPR051158">
    <property type="entry name" value="Metallophosphoesterase_sf"/>
</dbReference>
<dbReference type="Pfam" id="PF00149">
    <property type="entry name" value="Metallophos"/>
    <property type="match status" value="1"/>
</dbReference>
<keyword evidence="3" id="KW-1133">Transmembrane helix</keyword>
<gene>
    <name evidence="5" type="ORF">GC106_61580</name>
</gene>
<dbReference type="CDD" id="cd07385">
    <property type="entry name" value="MPP_YkuE_C"/>
    <property type="match status" value="1"/>
</dbReference>
<evidence type="ECO:0000256" key="1">
    <source>
        <dbReference type="ARBA" id="ARBA00022723"/>
    </source>
</evidence>
<keyword evidence="3" id="KW-0812">Transmembrane</keyword>
<dbReference type="EMBL" id="JAAATY010000023">
    <property type="protein sequence ID" value="NRN68902.1"/>
    <property type="molecule type" value="Genomic_DNA"/>
</dbReference>
<organism evidence="5 6">
    <name type="scientific">Kibdelosporangium persicum</name>
    <dbReference type="NCBI Taxonomy" id="2698649"/>
    <lineage>
        <taxon>Bacteria</taxon>
        <taxon>Bacillati</taxon>
        <taxon>Actinomycetota</taxon>
        <taxon>Actinomycetes</taxon>
        <taxon>Pseudonocardiales</taxon>
        <taxon>Pseudonocardiaceae</taxon>
        <taxon>Kibdelosporangium</taxon>
    </lineage>
</organism>
<reference evidence="5 6" key="1">
    <citation type="submission" date="2020-01" db="EMBL/GenBank/DDBJ databases">
        <title>Kibdelosporangium persica a novel Actinomycetes from a hot desert in Iran.</title>
        <authorList>
            <person name="Safaei N."/>
            <person name="Zaburannyi N."/>
            <person name="Mueller R."/>
            <person name="Wink J."/>
        </authorList>
    </citation>
    <scope>NUCLEOTIDE SEQUENCE [LARGE SCALE GENOMIC DNA]</scope>
    <source>
        <strain evidence="5 6">4NS15</strain>
    </source>
</reference>
<feature type="transmembrane region" description="Helical" evidence="3">
    <location>
        <begin position="7"/>
        <end position="26"/>
    </location>
</feature>
<dbReference type="SUPFAM" id="SSF56300">
    <property type="entry name" value="Metallo-dependent phosphatases"/>
    <property type="match status" value="1"/>
</dbReference>
<keyword evidence="6" id="KW-1185">Reference proteome</keyword>
<comment type="caution">
    <text evidence="5">The sequence shown here is derived from an EMBL/GenBank/DDBJ whole genome shotgun (WGS) entry which is preliminary data.</text>
</comment>
<dbReference type="PANTHER" id="PTHR31302">
    <property type="entry name" value="TRANSMEMBRANE PROTEIN WITH METALLOPHOSPHOESTERASE DOMAIN-RELATED"/>
    <property type="match status" value="1"/>
</dbReference>
<protein>
    <submittedName>
        <fullName evidence="5">Metallophosphoesterase</fullName>
    </submittedName>
</protein>
<evidence type="ECO:0000313" key="6">
    <source>
        <dbReference type="Proteomes" id="UP000763557"/>
    </source>
</evidence>
<dbReference type="InterPro" id="IPR029052">
    <property type="entry name" value="Metallo-depent_PP-like"/>
</dbReference>
<dbReference type="InterPro" id="IPR004843">
    <property type="entry name" value="Calcineurin-like_PHP"/>
</dbReference>
<dbReference type="Gene3D" id="3.60.21.10">
    <property type="match status" value="1"/>
</dbReference>
<keyword evidence="3" id="KW-0472">Membrane</keyword>
<feature type="transmembrane region" description="Helical" evidence="3">
    <location>
        <begin position="78"/>
        <end position="98"/>
    </location>
</feature>
<feature type="domain" description="Calcineurin-like phosphoesterase" evidence="4">
    <location>
        <begin position="150"/>
        <end position="317"/>
    </location>
</feature>
<evidence type="ECO:0000256" key="2">
    <source>
        <dbReference type="ARBA" id="ARBA00022801"/>
    </source>
</evidence>
<sequence length="374" mass="40520">MKSLVRALILVAVLLVMFGIPWWTLIGSGTDWPAGVFVTGTALFAIVLVAFPVMMYLGHNRGARDWAARIGDTTLGAIWVLLVWSVIGQILELALLGVDDPARSRIVAGFVAIAAIGLLVWGYREALRVPRIRTVDVTIPRLGEDLAGTRLVVISDTHYGPLDRARWSARLVAAVNDLDADIVCHAGDIADGSPSRREAQAAPLATVRSRLAKAYITGNHEYFGEAQAWLDHMAGLGWETLHNRHIVVERGTARLVLAGVDDATARASGLDGHGADLTRALDGADPDLPVILLAHQPKQVKQAVDKVDLQISGHTHGGQIWPFHYLVRLDQGVVHGLSRHGSRTQLYTTRGSGFWGPPFRVFAPSEITVITLRA</sequence>
<feature type="transmembrane region" description="Helical" evidence="3">
    <location>
        <begin position="104"/>
        <end position="123"/>
    </location>
</feature>
<accession>A0ABX2FC87</accession>
<dbReference type="PANTHER" id="PTHR31302:SF31">
    <property type="entry name" value="PHOSPHODIESTERASE YAEI"/>
    <property type="match status" value="1"/>
</dbReference>
<keyword evidence="1" id="KW-0479">Metal-binding</keyword>
<keyword evidence="2" id="KW-0378">Hydrolase</keyword>
<evidence type="ECO:0000256" key="3">
    <source>
        <dbReference type="SAM" id="Phobius"/>
    </source>
</evidence>
<name>A0ABX2FC87_9PSEU</name>